<name>A0A167WC34_9EURO</name>
<feature type="compositionally biased region" description="Polar residues" evidence="1">
    <location>
        <begin position="273"/>
        <end position="284"/>
    </location>
</feature>
<evidence type="ECO:0000313" key="3">
    <source>
        <dbReference type="EMBL" id="KZZ88656.1"/>
    </source>
</evidence>
<dbReference type="OrthoDB" id="2238745at2759"/>
<keyword evidence="4" id="KW-1185">Reference proteome</keyword>
<dbReference type="EMBL" id="AZGZ01000024">
    <property type="protein sequence ID" value="KZZ88656.1"/>
    <property type="molecule type" value="Genomic_DNA"/>
</dbReference>
<feature type="domain" description="Arrestin C-terminal-like" evidence="2">
    <location>
        <begin position="26"/>
        <end position="229"/>
    </location>
</feature>
<evidence type="ECO:0000256" key="1">
    <source>
        <dbReference type="SAM" id="MobiDB-lite"/>
    </source>
</evidence>
<reference evidence="3 4" key="1">
    <citation type="journal article" date="2016" name="Genome Biol. Evol.">
        <title>Divergent and convergent evolution of fungal pathogenicity.</title>
        <authorList>
            <person name="Shang Y."/>
            <person name="Xiao G."/>
            <person name="Zheng P."/>
            <person name="Cen K."/>
            <person name="Zhan S."/>
            <person name="Wang C."/>
        </authorList>
    </citation>
    <scope>NUCLEOTIDE SEQUENCE [LARGE SCALE GENOMIC DNA]</scope>
    <source>
        <strain evidence="3 4">ARSEF 7405</strain>
    </source>
</reference>
<dbReference type="Proteomes" id="UP000242877">
    <property type="component" value="Unassembled WGS sequence"/>
</dbReference>
<proteinExistence type="predicted"/>
<organism evidence="3 4">
    <name type="scientific">Ascosphaera apis ARSEF 7405</name>
    <dbReference type="NCBI Taxonomy" id="392613"/>
    <lineage>
        <taxon>Eukaryota</taxon>
        <taxon>Fungi</taxon>
        <taxon>Dikarya</taxon>
        <taxon>Ascomycota</taxon>
        <taxon>Pezizomycotina</taxon>
        <taxon>Eurotiomycetes</taxon>
        <taxon>Eurotiomycetidae</taxon>
        <taxon>Onygenales</taxon>
        <taxon>Ascosphaeraceae</taxon>
        <taxon>Ascosphaera</taxon>
    </lineage>
</organism>
<sequence length="411" mass="46170">MEVPFIRTPSETSLEHVEPIAISRTWEDQLHYDIVISGKLFPMGARVPIAFKFTPLAKVNLHRIKVYLTENTQLFANNRQVHKLDNSKKILLLDKKAGQKSTSAYPGSTMRVNAGAGLSYDQRLQLGEMNAGEEPVDDGSTNLLGDLHPDIETGPTEYEFNMQLPICSLNRHKPPSQRMHFDTTYENIEINHWIKIVLRLSKADAHDPSKWRHFEISIDSPFHLVSCLASRSNTALPAYSRPKPKVHVKRMMNDCNCEGALADQLAESDDSTHWNNSGQNSGNDSEPHSPGASAQDNSAANYDSAMRPIHLIRAPSFGPPPFDAITPPPPDMLISPPPDYGSIFQASENPFEDYFARLQIARKEENYEERHRRSSRVDIPLTPNGRINRSMDVPRDWVGVGDEDSMLRPGT</sequence>
<comment type="caution">
    <text evidence="3">The sequence shown here is derived from an EMBL/GenBank/DDBJ whole genome shotgun (WGS) entry which is preliminary data.</text>
</comment>
<evidence type="ECO:0000259" key="2">
    <source>
        <dbReference type="SMART" id="SM01017"/>
    </source>
</evidence>
<dbReference type="GO" id="GO:0005829">
    <property type="term" value="C:cytosol"/>
    <property type="evidence" value="ECO:0007669"/>
    <property type="project" value="TreeGrafter"/>
</dbReference>
<dbReference type="GO" id="GO:0031625">
    <property type="term" value="F:ubiquitin protein ligase binding"/>
    <property type="evidence" value="ECO:0007669"/>
    <property type="project" value="TreeGrafter"/>
</dbReference>
<dbReference type="GO" id="GO:0070086">
    <property type="term" value="P:ubiquitin-dependent endocytosis"/>
    <property type="evidence" value="ECO:0007669"/>
    <property type="project" value="TreeGrafter"/>
</dbReference>
<dbReference type="InterPro" id="IPR050357">
    <property type="entry name" value="Arrestin_domain-protein"/>
</dbReference>
<accession>A0A167WC34</accession>
<dbReference type="GO" id="GO:0030674">
    <property type="term" value="F:protein-macromolecule adaptor activity"/>
    <property type="evidence" value="ECO:0007669"/>
    <property type="project" value="TreeGrafter"/>
</dbReference>
<dbReference type="SMART" id="SM01017">
    <property type="entry name" value="Arrestin_C"/>
    <property type="match status" value="1"/>
</dbReference>
<gene>
    <name evidence="3" type="ORF">AAP_04754</name>
</gene>
<dbReference type="AlphaFoldDB" id="A0A167WC34"/>
<dbReference type="VEuPathDB" id="FungiDB:AAP_04754"/>
<feature type="region of interest" description="Disordered" evidence="1">
    <location>
        <begin position="266"/>
        <end position="299"/>
    </location>
</feature>
<dbReference type="PANTHER" id="PTHR11188">
    <property type="entry name" value="ARRESTIN DOMAIN CONTAINING PROTEIN"/>
    <property type="match status" value="1"/>
</dbReference>
<feature type="region of interest" description="Disordered" evidence="1">
    <location>
        <begin position="371"/>
        <end position="411"/>
    </location>
</feature>
<dbReference type="PANTHER" id="PTHR11188:SF174">
    <property type="entry name" value="ARRESTIN-RELATED TRAFFICKING ADAPTER 10-RELATED"/>
    <property type="match status" value="1"/>
</dbReference>
<dbReference type="Pfam" id="PF02752">
    <property type="entry name" value="Arrestin_C"/>
    <property type="match status" value="1"/>
</dbReference>
<dbReference type="InterPro" id="IPR011022">
    <property type="entry name" value="Arrestin_C-like"/>
</dbReference>
<evidence type="ECO:0000313" key="4">
    <source>
        <dbReference type="Proteomes" id="UP000242877"/>
    </source>
</evidence>
<protein>
    <submittedName>
        <fullName evidence="3">Arrestin</fullName>
    </submittedName>
</protein>